<dbReference type="GO" id="GO:0043041">
    <property type="term" value="P:amino acid activation for nonribosomal peptide biosynthetic process"/>
    <property type="evidence" value="ECO:0007669"/>
    <property type="project" value="TreeGrafter"/>
</dbReference>
<gene>
    <name evidence="6" type="ORF">KILIM_014_00700</name>
</gene>
<proteinExistence type="predicted"/>
<feature type="domain" description="Carrier" evidence="5">
    <location>
        <begin position="977"/>
        <end position="1052"/>
    </location>
</feature>
<dbReference type="GO" id="GO:0005829">
    <property type="term" value="C:cytosol"/>
    <property type="evidence" value="ECO:0007669"/>
    <property type="project" value="TreeGrafter"/>
</dbReference>
<organism evidence="6 7">
    <name type="scientific">Kineosphaera limosa NBRC 100340</name>
    <dbReference type="NCBI Taxonomy" id="1184609"/>
    <lineage>
        <taxon>Bacteria</taxon>
        <taxon>Bacillati</taxon>
        <taxon>Actinomycetota</taxon>
        <taxon>Actinomycetes</taxon>
        <taxon>Micrococcales</taxon>
        <taxon>Dermatophilaceae</taxon>
        <taxon>Kineosphaera</taxon>
    </lineage>
</organism>
<evidence type="ECO:0000256" key="4">
    <source>
        <dbReference type="SAM" id="MobiDB-lite"/>
    </source>
</evidence>
<dbReference type="Gene3D" id="3.40.50.12780">
    <property type="entry name" value="N-terminal domain of ligase-like"/>
    <property type="match status" value="1"/>
</dbReference>
<name>K6X802_9MICO</name>
<dbReference type="InterPro" id="IPR036736">
    <property type="entry name" value="ACP-like_sf"/>
</dbReference>
<dbReference type="EMBL" id="BAHD01000014">
    <property type="protein sequence ID" value="GAB94934.1"/>
    <property type="molecule type" value="Genomic_DNA"/>
</dbReference>
<dbReference type="SMART" id="SM00823">
    <property type="entry name" value="PKS_PP"/>
    <property type="match status" value="1"/>
</dbReference>
<sequence>MTINTQLTANEATSTTTEQAAPAPRAQVWPLAPLQAGLLYHAVSGEGGLDVYSMQSTYAFGPGLDLDVLERACASLLARHDALRAGFSAALLDRPVQFVPHALATPWRVVDLSGHDRQQALAVLEQIQVSERQRRFDMDAPPLIRFVAVDLGTAGVRLVMTNHHIVIDGWSDALLVVELLHHIAAGGRDESLPRAPQFRDYLAWLGRREPGPDQDAWRRALSGLESGATLADSDPDREAVFPDVAEIDLGPELTAAVGRLARACAVSTNTVYSTLWGLLLRGLLGRDDVVFGTTVSGRPADLPGVDAMVGLFLNTVPQRVRVAPGESVADLLRRVQGEQADLVEHHHVGLGAIQQDAGLGPLFDTLYVMRNTPTDDESFARLSESVGLADIDGGDATHYPATFIVHPGDATRLILSHRTEVIDTDAARALLASGVRLLEAMTADPRRPVGSLAILTPETEAQLVESWTGDALDVPQTSLVDLLRATAASVPERTALVDETGSMTFADLWEAVTAQAAALVQDGVEPGDLVTIELPRGNDVVVAIFAVFAARAAYVPIDAGLPDARRAALREASGARYAITGDAPVTRLAPPIDRPRVEPGGYGHDDLAYVMFTSGSTGAPKGVAIDHVGLVNMLSNHRRRIFEPAGASPAVPWRVAHAVSFAFDMSWEELLWLLDGHEVHLLSEEVRRDPASMTDYLATHRIDVINVTPSVAGALLAGGLLDAQTPTPRLVLLGGEAVGPDVWSALRDAPNTHGYNLYGPTEYTINTLGGGTQESATPIVGRAIDNTDVRVLDSALRPVLDGVPGELYVTGAGLARGYHGSPRLTAERFVADPFGPPGSRMYRTGDIVSRRPDGVFDFHGRSDAQVKIRGHRVEPGEVQAVLAADPRVARCAVVARRLPHGALALVGYVVAAPAALAAAGSSQTLHRELSRGLAARLPEAMVPAALVAVDDLPLTINSKLDVARLPMPTLEAGGGRRPRGPQEEAVCAVFSQVLGLESVGADDNFFALGGHSLVAMRAVTLIAERLGRRVGVAALLAAPTPAGLVVGLDGDHDPFAVVLPLGGHPGRGRAPVFCVHPMLGLGWTFSAIAARLDGSLGRATRGDRGAPAVYALQSPALRDPDSDPASLDALADDLIDAALAAAAGAGDDVAQTGCHVIGWSFGGHLAHVMTARLEARGIGVASLTLLDPGAPTPTDELEVPTGDGVEAQADAAGFQPDETEETDGPDEDMQAVLAFLLAAGLRDIPDWLTPPYDVEEALDFLTDGTGAFAGLGADDLEAFRRVRALNGRLLLRARYTPVDAPTVLVTSTATDPRDPSADGPAADPAAAARAWRELSRAGFAEHLLDVPHDLLTSPYAAERIAPLVPVDTGATRFDR</sequence>
<dbReference type="CDD" id="cd05930">
    <property type="entry name" value="A_NRPS"/>
    <property type="match status" value="1"/>
</dbReference>
<dbReference type="PROSITE" id="PS00012">
    <property type="entry name" value="PHOSPHOPANTETHEINE"/>
    <property type="match status" value="1"/>
</dbReference>
<keyword evidence="3" id="KW-0597">Phosphoprotein</keyword>
<dbReference type="InterPro" id="IPR025110">
    <property type="entry name" value="AMP-bd_C"/>
</dbReference>
<dbReference type="Gene3D" id="3.30.300.30">
    <property type="match status" value="1"/>
</dbReference>
<dbReference type="SUPFAM" id="SSF47336">
    <property type="entry name" value="ACP-like"/>
    <property type="match status" value="1"/>
</dbReference>
<dbReference type="InterPro" id="IPR023213">
    <property type="entry name" value="CAT-like_dom_sf"/>
</dbReference>
<dbReference type="SUPFAM" id="SSF56801">
    <property type="entry name" value="Acetyl-CoA synthetase-like"/>
    <property type="match status" value="1"/>
</dbReference>
<dbReference type="GO" id="GO:0003824">
    <property type="term" value="F:catalytic activity"/>
    <property type="evidence" value="ECO:0007669"/>
    <property type="project" value="InterPro"/>
</dbReference>
<dbReference type="Gene3D" id="3.30.559.30">
    <property type="entry name" value="Nonribosomal peptide synthetase, condensation domain"/>
    <property type="match status" value="1"/>
</dbReference>
<evidence type="ECO:0000313" key="6">
    <source>
        <dbReference type="EMBL" id="GAB94934.1"/>
    </source>
</evidence>
<dbReference type="SUPFAM" id="SSF52777">
    <property type="entry name" value="CoA-dependent acyltransferases"/>
    <property type="match status" value="2"/>
</dbReference>
<reference evidence="6 7" key="1">
    <citation type="submission" date="2012-08" db="EMBL/GenBank/DDBJ databases">
        <title>Whole genome shotgun sequence of Kineosphaera limosa NBRC 100340.</title>
        <authorList>
            <person name="Yoshida I."/>
            <person name="Isaki S."/>
            <person name="Hosoyama A."/>
            <person name="Tsuchikane K."/>
            <person name="Katsumata H."/>
            <person name="Ando Y."/>
            <person name="Ohji S."/>
            <person name="Hamada M."/>
            <person name="Tamura T."/>
            <person name="Yamazoe A."/>
            <person name="Yamazaki S."/>
            <person name="Fujita N."/>
        </authorList>
    </citation>
    <scope>NUCLEOTIDE SEQUENCE [LARGE SCALE GENOMIC DNA]</scope>
    <source>
        <strain evidence="6 7">NBRC 100340</strain>
    </source>
</reference>
<dbReference type="PROSITE" id="PS50075">
    <property type="entry name" value="CARRIER"/>
    <property type="match status" value="1"/>
</dbReference>
<dbReference type="SUPFAM" id="SSF53474">
    <property type="entry name" value="alpha/beta-Hydrolases"/>
    <property type="match status" value="1"/>
</dbReference>
<dbReference type="PANTHER" id="PTHR45527">
    <property type="entry name" value="NONRIBOSOMAL PEPTIDE SYNTHETASE"/>
    <property type="match status" value="1"/>
</dbReference>
<dbReference type="Gene3D" id="3.30.559.10">
    <property type="entry name" value="Chloramphenicol acetyltransferase-like domain"/>
    <property type="match status" value="1"/>
</dbReference>
<dbReference type="InterPro" id="IPR000873">
    <property type="entry name" value="AMP-dep_synth/lig_dom"/>
</dbReference>
<dbReference type="Pfam" id="PF00501">
    <property type="entry name" value="AMP-binding"/>
    <property type="match status" value="1"/>
</dbReference>
<dbReference type="InterPro" id="IPR006162">
    <property type="entry name" value="Ppantetheine_attach_site"/>
</dbReference>
<feature type="region of interest" description="Disordered" evidence="4">
    <location>
        <begin position="1"/>
        <end position="23"/>
    </location>
</feature>
<comment type="caution">
    <text evidence="6">The sequence shown here is derived from an EMBL/GenBank/DDBJ whole genome shotgun (WGS) entry which is preliminary data.</text>
</comment>
<dbReference type="eggNOG" id="COG1020">
    <property type="taxonomic scope" value="Bacteria"/>
</dbReference>
<dbReference type="Pfam" id="PF00668">
    <property type="entry name" value="Condensation"/>
    <property type="match status" value="1"/>
</dbReference>
<dbReference type="PROSITE" id="PS00455">
    <property type="entry name" value="AMP_BINDING"/>
    <property type="match status" value="1"/>
</dbReference>
<dbReference type="InterPro" id="IPR029058">
    <property type="entry name" value="AB_hydrolase_fold"/>
</dbReference>
<feature type="compositionally biased region" description="Polar residues" evidence="4">
    <location>
        <begin position="1"/>
        <end position="19"/>
    </location>
</feature>
<comment type="cofactor">
    <cofactor evidence="1">
        <name>pantetheine 4'-phosphate</name>
        <dbReference type="ChEBI" id="CHEBI:47942"/>
    </cofactor>
</comment>
<dbReference type="InterPro" id="IPR001031">
    <property type="entry name" value="Thioesterase"/>
</dbReference>
<protein>
    <submittedName>
        <fullName evidence="6">Putative non-ribosomal peptide synthetase</fullName>
    </submittedName>
</protein>
<dbReference type="Pfam" id="PF00550">
    <property type="entry name" value="PP-binding"/>
    <property type="match status" value="1"/>
</dbReference>
<evidence type="ECO:0000259" key="5">
    <source>
        <dbReference type="PROSITE" id="PS50075"/>
    </source>
</evidence>
<accession>K6X802</accession>
<dbReference type="InterPro" id="IPR010071">
    <property type="entry name" value="AA_adenyl_dom"/>
</dbReference>
<dbReference type="Pfam" id="PF00975">
    <property type="entry name" value="Thioesterase"/>
    <property type="match status" value="1"/>
</dbReference>
<dbReference type="OrthoDB" id="2472181at2"/>
<feature type="region of interest" description="Disordered" evidence="4">
    <location>
        <begin position="1306"/>
        <end position="1325"/>
    </location>
</feature>
<dbReference type="InterPro" id="IPR045851">
    <property type="entry name" value="AMP-bd_C_sf"/>
</dbReference>
<dbReference type="InterPro" id="IPR001242">
    <property type="entry name" value="Condensation_dom"/>
</dbReference>
<evidence type="ECO:0000313" key="7">
    <source>
        <dbReference type="Proteomes" id="UP000008366"/>
    </source>
</evidence>
<dbReference type="Gene3D" id="3.40.50.1820">
    <property type="entry name" value="alpha/beta hydrolase"/>
    <property type="match status" value="1"/>
</dbReference>
<dbReference type="InterPro" id="IPR009081">
    <property type="entry name" value="PP-bd_ACP"/>
</dbReference>
<dbReference type="GO" id="GO:0031177">
    <property type="term" value="F:phosphopantetheine binding"/>
    <property type="evidence" value="ECO:0007669"/>
    <property type="project" value="InterPro"/>
</dbReference>
<dbReference type="InterPro" id="IPR020806">
    <property type="entry name" value="PKS_PP-bd"/>
</dbReference>
<dbReference type="GO" id="GO:0008610">
    <property type="term" value="P:lipid biosynthetic process"/>
    <property type="evidence" value="ECO:0007669"/>
    <property type="project" value="UniProtKB-ARBA"/>
</dbReference>
<dbReference type="InterPro" id="IPR042099">
    <property type="entry name" value="ANL_N_sf"/>
</dbReference>
<dbReference type="RefSeq" id="WP_006591466.1">
    <property type="nucleotide sequence ID" value="NZ_BAHD01000014.1"/>
</dbReference>
<keyword evidence="7" id="KW-1185">Reference proteome</keyword>
<dbReference type="GO" id="GO:0044550">
    <property type="term" value="P:secondary metabolite biosynthetic process"/>
    <property type="evidence" value="ECO:0007669"/>
    <property type="project" value="TreeGrafter"/>
</dbReference>
<keyword evidence="2" id="KW-0596">Phosphopantetheine</keyword>
<evidence type="ECO:0000256" key="2">
    <source>
        <dbReference type="ARBA" id="ARBA00022450"/>
    </source>
</evidence>
<dbReference type="FunFam" id="2.30.38.10:FF:000001">
    <property type="entry name" value="Non-ribosomal peptide synthetase PvdI"/>
    <property type="match status" value="1"/>
</dbReference>
<dbReference type="Proteomes" id="UP000008366">
    <property type="component" value="Unassembled WGS sequence"/>
</dbReference>
<evidence type="ECO:0000256" key="3">
    <source>
        <dbReference type="ARBA" id="ARBA00022553"/>
    </source>
</evidence>
<evidence type="ECO:0000256" key="1">
    <source>
        <dbReference type="ARBA" id="ARBA00001957"/>
    </source>
</evidence>
<dbReference type="NCBIfam" id="TIGR01733">
    <property type="entry name" value="AA-adenyl-dom"/>
    <property type="match status" value="1"/>
</dbReference>
<dbReference type="STRING" id="1184609.KILIM_014_00700"/>
<dbReference type="Pfam" id="PF13193">
    <property type="entry name" value="AMP-binding_C"/>
    <property type="match status" value="1"/>
</dbReference>
<dbReference type="PANTHER" id="PTHR45527:SF1">
    <property type="entry name" value="FATTY ACID SYNTHASE"/>
    <property type="match status" value="1"/>
</dbReference>
<dbReference type="InterPro" id="IPR020845">
    <property type="entry name" value="AMP-binding_CS"/>
</dbReference>